<dbReference type="Pfam" id="PF11951">
    <property type="entry name" value="Fungal_trans_2"/>
    <property type="match status" value="1"/>
</dbReference>
<protein>
    <submittedName>
        <fullName evidence="3">Fungal specific transcription factor domain-containing protein</fullName>
    </submittedName>
</protein>
<dbReference type="InterPro" id="IPR021858">
    <property type="entry name" value="Fun_TF"/>
</dbReference>
<gene>
    <name evidence="3" type="ORF">PGQ11_005821</name>
</gene>
<evidence type="ECO:0000256" key="2">
    <source>
        <dbReference type="SAM" id="MobiDB-lite"/>
    </source>
</evidence>
<evidence type="ECO:0000313" key="4">
    <source>
        <dbReference type="Proteomes" id="UP001390339"/>
    </source>
</evidence>
<evidence type="ECO:0000256" key="1">
    <source>
        <dbReference type="ARBA" id="ARBA00023242"/>
    </source>
</evidence>
<evidence type="ECO:0000313" key="3">
    <source>
        <dbReference type="EMBL" id="KAK8875307.1"/>
    </source>
</evidence>
<reference evidence="3 4" key="1">
    <citation type="journal article" date="2024" name="IMA Fungus">
        <title>Apiospora arundinis, a panoply of carbohydrate-active enzymes and secondary metabolites.</title>
        <authorList>
            <person name="Sorensen T."/>
            <person name="Petersen C."/>
            <person name="Muurmann A.T."/>
            <person name="Christiansen J.V."/>
            <person name="Brundto M.L."/>
            <person name="Overgaard C.K."/>
            <person name="Boysen A.T."/>
            <person name="Wollenberg R.D."/>
            <person name="Larsen T.O."/>
            <person name="Sorensen J.L."/>
            <person name="Nielsen K.L."/>
            <person name="Sondergaard T.E."/>
        </authorList>
    </citation>
    <scope>NUCLEOTIDE SEQUENCE [LARGE SCALE GENOMIC DNA]</scope>
    <source>
        <strain evidence="3 4">AAU 773</strain>
    </source>
</reference>
<comment type="caution">
    <text evidence="3">The sequence shown here is derived from an EMBL/GenBank/DDBJ whole genome shotgun (WGS) entry which is preliminary data.</text>
</comment>
<keyword evidence="1" id="KW-0539">Nucleus</keyword>
<dbReference type="Proteomes" id="UP001390339">
    <property type="component" value="Unassembled WGS sequence"/>
</dbReference>
<feature type="region of interest" description="Disordered" evidence="2">
    <location>
        <begin position="55"/>
        <end position="81"/>
    </location>
</feature>
<dbReference type="PANTHER" id="PTHR37540:SF5">
    <property type="entry name" value="TRANSCRIPTION FACTOR DOMAIN-CONTAINING PROTEIN"/>
    <property type="match status" value="1"/>
</dbReference>
<name>A0ABR2JBW7_9PEZI</name>
<organism evidence="3 4">
    <name type="scientific">Apiospora arundinis</name>
    <dbReference type="NCBI Taxonomy" id="335852"/>
    <lineage>
        <taxon>Eukaryota</taxon>
        <taxon>Fungi</taxon>
        <taxon>Dikarya</taxon>
        <taxon>Ascomycota</taxon>
        <taxon>Pezizomycotina</taxon>
        <taxon>Sordariomycetes</taxon>
        <taxon>Xylariomycetidae</taxon>
        <taxon>Amphisphaeriales</taxon>
        <taxon>Apiosporaceae</taxon>
        <taxon>Apiospora</taxon>
    </lineage>
</organism>
<accession>A0ABR2JBW7</accession>
<keyword evidence="4" id="KW-1185">Reference proteome</keyword>
<feature type="compositionally biased region" description="Polar residues" evidence="2">
    <location>
        <begin position="63"/>
        <end position="78"/>
    </location>
</feature>
<proteinExistence type="predicted"/>
<dbReference type="EMBL" id="JAPCWZ010000003">
    <property type="protein sequence ID" value="KAK8875307.1"/>
    <property type="molecule type" value="Genomic_DNA"/>
</dbReference>
<dbReference type="PANTHER" id="PTHR37540">
    <property type="entry name" value="TRANSCRIPTION FACTOR (ACR-2), PUTATIVE-RELATED-RELATED"/>
    <property type="match status" value="1"/>
</dbReference>
<sequence length="278" mass="31557">MTHPEIHPVEFLFLNTAHPSEASTPRSLSRIRSHVAKENRARAARTRLTADAKAQYRVRQRKQTTNSSIKSSRCQTQGGEDAEKRCETALLPPILPDQSFSAVEPQWNPVRTLSAREIKLLDHYINHVILANKGRCHKAGISAQPWFTSMQLKCWLPFALADPGLLAALLLQSCRSLESLDRLGSYGDMYATYKQQCLRWVNECVSYEHRRASDASIAMVMVLLTESYVLGNLEEWKVHLDAHARMLKLRGGIDALGLDGFLRNVIVRSPRCYDRYIK</sequence>